<organism evidence="1">
    <name type="scientific">Myoviridae sp. ctj994</name>
    <dbReference type="NCBI Taxonomy" id="2825160"/>
    <lineage>
        <taxon>Viruses</taxon>
        <taxon>Duplodnaviria</taxon>
        <taxon>Heunggongvirae</taxon>
        <taxon>Uroviricota</taxon>
        <taxon>Caudoviricetes</taxon>
    </lineage>
</organism>
<accession>A0A8S5NZ42</accession>
<protein>
    <submittedName>
        <fullName evidence="1">Uncharacterized protein</fullName>
    </submittedName>
</protein>
<name>A0A8S5NZ42_9CAUD</name>
<reference evidence="1" key="1">
    <citation type="journal article" date="2021" name="Proc. Natl. Acad. Sci. U.S.A.">
        <title>A Catalog of Tens of Thousands of Viruses from Human Metagenomes Reveals Hidden Associations with Chronic Diseases.</title>
        <authorList>
            <person name="Tisza M.J."/>
            <person name="Buck C.B."/>
        </authorList>
    </citation>
    <scope>NUCLEOTIDE SEQUENCE</scope>
    <source>
        <strain evidence="1">Ctj994</strain>
    </source>
</reference>
<dbReference type="EMBL" id="BK015278">
    <property type="protein sequence ID" value="DAD99227.1"/>
    <property type="molecule type" value="Genomic_DNA"/>
</dbReference>
<evidence type="ECO:0000313" key="1">
    <source>
        <dbReference type="EMBL" id="DAD99227.1"/>
    </source>
</evidence>
<proteinExistence type="predicted"/>
<sequence length="59" mass="6815">MRRPFSTSFLSLDIQLSTVKFLLHRDNLRAGATSGGFCSRKYLFNFYSHLKTAMRILSL</sequence>